<dbReference type="RefSeq" id="XP_009780125.1">
    <property type="nucleotide sequence ID" value="XM_009781823.1"/>
</dbReference>
<gene>
    <name evidence="3" type="primary">LOC104229225</name>
</gene>
<evidence type="ECO:0000313" key="2">
    <source>
        <dbReference type="Proteomes" id="UP000189701"/>
    </source>
</evidence>
<protein>
    <submittedName>
        <fullName evidence="3">Uncharacterized protein LOC104229225 isoform X1</fullName>
    </submittedName>
</protein>
<feature type="domain" description="Erythromycin biosynthesis protein CIII-like C-terminal" evidence="1">
    <location>
        <begin position="459"/>
        <end position="512"/>
    </location>
</feature>
<dbReference type="InterPro" id="IPR010610">
    <property type="entry name" value="EryCIII-like_C"/>
</dbReference>
<dbReference type="OrthoDB" id="5835829at2759"/>
<name>A0A1U7X0X1_NICSY</name>
<reference evidence="3" key="2">
    <citation type="submission" date="2025-08" db="UniProtKB">
        <authorList>
            <consortium name="RefSeq"/>
        </authorList>
    </citation>
    <scope>IDENTIFICATION</scope>
    <source>
        <tissue evidence="3">Leaf</tissue>
    </source>
</reference>
<organism evidence="2 3">
    <name type="scientific">Nicotiana sylvestris</name>
    <name type="common">Wood tobacco</name>
    <name type="synonym">South American tobacco</name>
    <dbReference type="NCBI Taxonomy" id="4096"/>
    <lineage>
        <taxon>Eukaryota</taxon>
        <taxon>Viridiplantae</taxon>
        <taxon>Streptophyta</taxon>
        <taxon>Embryophyta</taxon>
        <taxon>Tracheophyta</taxon>
        <taxon>Spermatophyta</taxon>
        <taxon>Magnoliopsida</taxon>
        <taxon>eudicotyledons</taxon>
        <taxon>Gunneridae</taxon>
        <taxon>Pentapetalae</taxon>
        <taxon>asterids</taxon>
        <taxon>lamiids</taxon>
        <taxon>Solanales</taxon>
        <taxon>Solanaceae</taxon>
        <taxon>Nicotianoideae</taxon>
        <taxon>Nicotianeae</taxon>
        <taxon>Nicotiana</taxon>
    </lineage>
</organism>
<dbReference type="Gene3D" id="3.40.50.2000">
    <property type="entry name" value="Glycogen Phosphorylase B"/>
    <property type="match status" value="2"/>
</dbReference>
<sequence>MKSKPRAVFMAFGTKGDVYPVAAIAAAFASDQEQYQVVFITHSAHENLRVHLRANQVMYIPVSSPPAVSPLEHYGSTEVTFSAHKREITQNHRHECTLIFEDIFGDVPNVEGDLIAINFFALEGWSLAELFQIRCIVVAPYVVPYSAPSSFERQFRKELPDLYKYLQEAPSHKVGWKDVIHWMWPLFAEEWGSWRSLDLKLSAFPFTDPVTGLPTFHERLPSPLLLKTAIALSDIRIFSSNMHYPGACITFCKEELLSDIQWLDDSDEKTRLLSHLSQIVLSMQKVIINEAVLRKLLWFSVAIELISENLYYLGYWPSKVWVCGFWFPPRKWQFSCNDCAEISASGISGNLNQQNKLCSAHLGLQFFIEFPAKELPVFIGLSSVGSMGFLRNPRAFLRVLGTALDISGCRFILFSAGYKPLEAAIESYAKEASSCSEQTHWSNEGVSLFGGRLFCFSGSVPYNWLFPRCAAAIHHGGSGSTAAALQAGVPQVICPFMLDQFYWAERMCWLGVAPEPLRREHLVPDTDEDFYIKEAANMLVRALDHARSSEVKARALQISNKLSNEDGVSEAVRVIKEELRSCQ</sequence>
<dbReference type="Proteomes" id="UP000189701">
    <property type="component" value="Unplaced"/>
</dbReference>
<dbReference type="SUPFAM" id="SSF53756">
    <property type="entry name" value="UDP-Glycosyltransferase/glycogen phosphorylase"/>
    <property type="match status" value="2"/>
</dbReference>
<dbReference type="PANTHER" id="PTHR48050:SF11">
    <property type="entry name" value="GLYCOSYLTRANSFERASE"/>
    <property type="match status" value="1"/>
</dbReference>
<proteinExistence type="predicted"/>
<evidence type="ECO:0000259" key="1">
    <source>
        <dbReference type="Pfam" id="PF06722"/>
    </source>
</evidence>
<keyword evidence="2" id="KW-1185">Reference proteome</keyword>
<accession>A0A1U7X0X1</accession>
<dbReference type="Pfam" id="PF06722">
    <property type="entry name" value="EryCIII-like_C"/>
    <property type="match status" value="1"/>
</dbReference>
<reference evidence="2" key="1">
    <citation type="journal article" date="2013" name="Genome Biol.">
        <title>Reference genomes and transcriptomes of Nicotiana sylvestris and Nicotiana tomentosiformis.</title>
        <authorList>
            <person name="Sierro N."/>
            <person name="Battey J.N."/>
            <person name="Ouadi S."/>
            <person name="Bovet L."/>
            <person name="Goepfert S."/>
            <person name="Bakaher N."/>
            <person name="Peitsch M.C."/>
            <person name="Ivanov N.V."/>
        </authorList>
    </citation>
    <scope>NUCLEOTIDE SEQUENCE [LARGE SCALE GENOMIC DNA]</scope>
</reference>
<dbReference type="PANTHER" id="PTHR48050">
    <property type="entry name" value="STEROL 3-BETA-GLUCOSYLTRANSFERASE"/>
    <property type="match status" value="1"/>
</dbReference>
<evidence type="ECO:0000313" key="3">
    <source>
        <dbReference type="RefSeq" id="XP_009780125.1"/>
    </source>
</evidence>
<dbReference type="eggNOG" id="KOG1192">
    <property type="taxonomic scope" value="Eukaryota"/>
</dbReference>
<dbReference type="GO" id="GO:0016757">
    <property type="term" value="F:glycosyltransferase activity"/>
    <property type="evidence" value="ECO:0007669"/>
    <property type="project" value="UniProtKB-ARBA"/>
</dbReference>
<dbReference type="AlphaFoldDB" id="A0A1U7X0X1"/>
<dbReference type="InterPro" id="IPR050426">
    <property type="entry name" value="Glycosyltransferase_28"/>
</dbReference>